<dbReference type="Proteomes" id="UP000501063">
    <property type="component" value="Chromosome"/>
</dbReference>
<evidence type="ECO:0000313" key="3">
    <source>
        <dbReference type="Proteomes" id="UP000501063"/>
    </source>
</evidence>
<dbReference type="KEGG" id="pnt:G5B91_17680"/>
<name>A0A6G6IXY6_PSENT</name>
<dbReference type="AlphaFoldDB" id="A0A6G6IXY6"/>
<feature type="region of interest" description="Disordered" evidence="1">
    <location>
        <begin position="15"/>
        <end position="61"/>
    </location>
</feature>
<reference evidence="2 3" key="1">
    <citation type="submission" date="2020-02" db="EMBL/GenBank/DDBJ databases">
        <title>Integrative conjugative elements (ICEs) and plasmids drive adaptation of Pseudomonas nitroreducens strain HBP1 to wastewater environment.</title>
        <authorList>
            <person name="Sentchilo V."/>
            <person name="Carraro N."/>
            <person name="Bertelli C."/>
            <person name="van der Meer J.R."/>
        </authorList>
    </citation>
    <scope>NUCLEOTIDE SEQUENCE [LARGE SCALE GENOMIC DNA]</scope>
    <source>
        <strain evidence="2 3">HBP1</strain>
    </source>
</reference>
<proteinExistence type="predicted"/>
<feature type="compositionally biased region" description="Acidic residues" evidence="1">
    <location>
        <begin position="17"/>
        <end position="31"/>
    </location>
</feature>
<organism evidence="2 3">
    <name type="scientific">Pseudomonas nitroreducens</name>
    <dbReference type="NCBI Taxonomy" id="46680"/>
    <lineage>
        <taxon>Bacteria</taxon>
        <taxon>Pseudomonadati</taxon>
        <taxon>Pseudomonadota</taxon>
        <taxon>Gammaproteobacteria</taxon>
        <taxon>Pseudomonadales</taxon>
        <taxon>Pseudomonadaceae</taxon>
        <taxon>Pseudomonas</taxon>
    </lineage>
</organism>
<gene>
    <name evidence="2" type="ORF">G5B91_17680</name>
</gene>
<protein>
    <submittedName>
        <fullName evidence="2">Uncharacterized protein</fullName>
    </submittedName>
</protein>
<feature type="compositionally biased region" description="Basic and acidic residues" evidence="1">
    <location>
        <begin position="32"/>
        <end position="43"/>
    </location>
</feature>
<evidence type="ECO:0000256" key="1">
    <source>
        <dbReference type="SAM" id="MobiDB-lite"/>
    </source>
</evidence>
<dbReference type="EMBL" id="CP049140">
    <property type="protein sequence ID" value="QIE88005.1"/>
    <property type="molecule type" value="Genomic_DNA"/>
</dbReference>
<dbReference type="RefSeq" id="WP_128082600.1">
    <property type="nucleotide sequence ID" value="NZ_CP049140.1"/>
</dbReference>
<evidence type="ECO:0000313" key="2">
    <source>
        <dbReference type="EMBL" id="QIE88005.1"/>
    </source>
</evidence>
<accession>A0A6G6IXY6</accession>
<sequence length="61" mass="7259">MHRKSHWRSLLDWRDPDYEEPLPESIPDDVDDHPAWVDHERFDGPPAYEGTGGECRQWRTA</sequence>